<protein>
    <recommendedName>
        <fullName evidence="4">Tubulin--tyrosine ligase-like protein 5</fullName>
    </recommendedName>
</protein>
<accession>Q4GZ64</accession>
<dbReference type="GO" id="GO:0070740">
    <property type="term" value="F:tubulin-glutamic acid ligase activity"/>
    <property type="evidence" value="ECO:0000318"/>
    <property type="project" value="GO_Central"/>
</dbReference>
<dbReference type="InterPro" id="IPR004344">
    <property type="entry name" value="TTL/TTLL_fam"/>
</dbReference>
<keyword evidence="2" id="KW-0547">Nucleotide-binding</keyword>
<evidence type="ECO:0000256" key="1">
    <source>
        <dbReference type="ARBA" id="ARBA00022598"/>
    </source>
</evidence>
<evidence type="ECO:0000256" key="3">
    <source>
        <dbReference type="ARBA" id="ARBA00022840"/>
    </source>
</evidence>
<evidence type="ECO:0000256" key="2">
    <source>
        <dbReference type="ARBA" id="ARBA00022741"/>
    </source>
</evidence>
<keyword evidence="8" id="KW-1185">Reference proteome</keyword>
<dbReference type="RefSeq" id="XP_001218857.1">
    <property type="nucleotide sequence ID" value="XM_001218856.1"/>
</dbReference>
<keyword evidence="1 7" id="KW-0436">Ligase</keyword>
<dbReference type="GeneID" id="4357230"/>
<gene>
    <name evidence="7" type="ORF">TB927.1.1550</name>
</gene>
<dbReference type="PaxDb" id="5691-CAJ16139"/>
<dbReference type="OMA" id="NHFPGTH"/>
<reference evidence="7 8" key="1">
    <citation type="journal article" date="2003" name="Nucleic Acids Res.">
        <title>The DNA sequence of chromosome I of an African trypanosome: gene content, chromosome organisation, recombination and polymorphism.</title>
        <authorList>
            <person name="Hall N."/>
            <person name="Berriman M."/>
            <person name="Lennard N.J."/>
            <person name="Harris B.R."/>
            <person name="Hertz-Fowler C."/>
            <person name="Bart-Delabesse E.N."/>
            <person name="Gerrare C.S."/>
            <person name="Atkin R.J."/>
            <person name="Barron A.J."/>
            <person name="Bowman S."/>
            <person name="Bray-Allen S.P."/>
            <person name="Bringaud F."/>
            <person name="Clark L.N."/>
            <person name="Corton C.H."/>
            <person name="Cronin A."/>
            <person name="Davies R."/>
            <person name="Doggett J."/>
            <person name="Fraser A."/>
            <person name="Gruter E."/>
            <person name="Hall S."/>
            <person name="Harper A.D."/>
            <person name="Kay M.P."/>
            <person name="Leech V."/>
            <person name="Mayes R."/>
            <person name="Price C."/>
            <person name="Quail M.A."/>
            <person name="Rabbinowitch E."/>
            <person name="Reitter C."/>
            <person name="Rutherford K."/>
            <person name="Sasse J."/>
            <person name="Sharp S."/>
            <person name="Shownkeen R."/>
            <person name="Macleod A."/>
            <person name="Taylor S."/>
            <person name="Tweedie A."/>
            <person name="Turner C.M.R."/>
            <person name="Tait A."/>
            <person name="Gull K."/>
            <person name="Barrell B."/>
            <person name="Melville S.E."/>
        </authorList>
    </citation>
    <scope>NUCLEOTIDE SEQUENCE [LARGE SCALE GENOMIC DNA]</scope>
    <source>
        <strain evidence="7 8">927/4 GUTat10.1</strain>
    </source>
</reference>
<dbReference type="GO" id="GO:0005737">
    <property type="term" value="C:cytoplasm"/>
    <property type="evidence" value="ECO:0006056"/>
    <property type="project" value="Others"/>
</dbReference>
<dbReference type="GO" id="GO:0000226">
    <property type="term" value="P:microtubule cytoskeleton organization"/>
    <property type="evidence" value="ECO:0000318"/>
    <property type="project" value="GO_Central"/>
</dbReference>
<dbReference type="Gene3D" id="3.30.470.20">
    <property type="entry name" value="ATP-grasp fold, B domain"/>
    <property type="match status" value="1"/>
</dbReference>
<dbReference type="GO" id="GO:0005524">
    <property type="term" value="F:ATP binding"/>
    <property type="evidence" value="ECO:0007669"/>
    <property type="project" value="UniProtKB-KW"/>
</dbReference>
<reference evidence="8" key="2">
    <citation type="journal article" date="2005" name="Science">
        <title>The genome of the African trypanosome Trypanosoma brucei.</title>
        <authorList>
            <person name="Berriman M."/>
            <person name="Ghedin E."/>
            <person name="Hertz-Fowler C."/>
            <person name="Blandin G."/>
            <person name="Renauld H."/>
            <person name="Bartholomeu D.C."/>
            <person name="Lennard N.J."/>
            <person name="Caler E."/>
            <person name="Hamlin N.E."/>
            <person name="Haas B."/>
            <person name="Bohme U."/>
            <person name="Hannick L."/>
            <person name="Aslett M.A."/>
            <person name="Shallom J."/>
            <person name="Marcello L."/>
            <person name="Hou L."/>
            <person name="Wickstead B."/>
            <person name="Alsmark U.C."/>
            <person name="Arrowsmith C."/>
            <person name="Atkin R.J."/>
            <person name="Barron A.J."/>
            <person name="Bringaud F."/>
            <person name="Brooks K."/>
            <person name="Carrington M."/>
            <person name="Cherevach I."/>
            <person name="Chillingworth T.J."/>
            <person name="Churcher C."/>
            <person name="Clark L.N."/>
            <person name="Corton C.H."/>
            <person name="Cronin A."/>
            <person name="Davies R.M."/>
            <person name="Doggett J."/>
            <person name="Djikeng A."/>
            <person name="Feldblyum T."/>
            <person name="Field M.C."/>
            <person name="Fraser A."/>
            <person name="Goodhead I."/>
            <person name="Hance Z."/>
            <person name="Harper D."/>
            <person name="Harris B.R."/>
            <person name="Hauser H."/>
            <person name="Hostetler J."/>
            <person name="Ivens A."/>
            <person name="Jagels K."/>
            <person name="Johnson D."/>
            <person name="Johnson J."/>
            <person name="Jones K."/>
            <person name="Kerhornou A.X."/>
            <person name="Koo H."/>
            <person name="Larke N."/>
            <person name="Landfear S."/>
            <person name="Larkin C."/>
            <person name="Leech V."/>
            <person name="Line A."/>
            <person name="Lord A."/>
            <person name="Macleod A."/>
            <person name="Mooney P.J."/>
            <person name="Moule S."/>
            <person name="Martin D.M."/>
            <person name="Morgan G.W."/>
            <person name="Mungall K."/>
            <person name="Norbertczak H."/>
            <person name="Ormond D."/>
            <person name="Pai G."/>
            <person name="Peacock C.S."/>
            <person name="Peterson J."/>
            <person name="Quail M.A."/>
            <person name="Rabbinowitsch E."/>
            <person name="Rajandream M.A."/>
            <person name="Reitter C."/>
            <person name="Salzberg S.L."/>
            <person name="Sanders M."/>
            <person name="Schobel S."/>
            <person name="Sharp S."/>
            <person name="Simmonds M."/>
            <person name="Simpson A.J."/>
            <person name="Tallon L."/>
            <person name="Turner C.M."/>
            <person name="Tait A."/>
            <person name="Tivey A.R."/>
            <person name="Van Aken S."/>
            <person name="Walker D."/>
            <person name="Wanless D."/>
            <person name="Wang S."/>
            <person name="White B."/>
            <person name="White O."/>
            <person name="Whitehead S."/>
            <person name="Woodward J."/>
            <person name="Wortman J."/>
            <person name="Adams M.D."/>
            <person name="Embley T.M."/>
            <person name="Gull K."/>
            <person name="Ullu E."/>
            <person name="Barry J.D."/>
            <person name="Fairlamb A.H."/>
            <person name="Opperdoes F."/>
            <person name="Barrell B.G."/>
            <person name="Donelson J.E."/>
            <person name="Hall N."/>
            <person name="Fraser C.M."/>
            <person name="Melville S.E."/>
            <person name="El-Sayed N.M."/>
        </authorList>
    </citation>
    <scope>NUCLEOTIDE SEQUENCE [LARGE SCALE GENOMIC DNA]</scope>
    <source>
        <strain evidence="8">927/4 GUTat10.1</strain>
    </source>
</reference>
<feature type="region of interest" description="Disordered" evidence="6">
    <location>
        <begin position="326"/>
        <end position="348"/>
    </location>
</feature>
<dbReference type="PANTHER" id="PTHR12241">
    <property type="entry name" value="TUBULIN POLYGLUTAMYLASE"/>
    <property type="match status" value="1"/>
</dbReference>
<evidence type="ECO:0000256" key="4">
    <source>
        <dbReference type="ARBA" id="ARBA00041448"/>
    </source>
</evidence>
<dbReference type="Proteomes" id="UP000008524">
    <property type="component" value="Chromosome 1"/>
</dbReference>
<dbReference type="GO" id="GO:0036064">
    <property type="term" value="C:ciliary basal body"/>
    <property type="evidence" value="ECO:0000318"/>
    <property type="project" value="GO_Central"/>
</dbReference>
<dbReference type="VEuPathDB" id="TriTrypDB:Tb927.1.1550"/>
<evidence type="ECO:0000313" key="7">
    <source>
        <dbReference type="EMBL" id="CAJ16139.1"/>
    </source>
</evidence>
<dbReference type="EMBL" id="AL929603">
    <property type="protein sequence ID" value="CAJ16139.1"/>
    <property type="molecule type" value="Genomic_DNA"/>
</dbReference>
<dbReference type="GO" id="GO:0015631">
    <property type="term" value="F:tubulin binding"/>
    <property type="evidence" value="ECO:0000318"/>
    <property type="project" value="GO_Central"/>
</dbReference>
<dbReference type="PROSITE" id="PS51221">
    <property type="entry name" value="TTL"/>
    <property type="match status" value="1"/>
</dbReference>
<dbReference type="PANTHER" id="PTHR12241:SF145">
    <property type="entry name" value="TUBULIN POLYGLUTAMYLASE TTLL5"/>
    <property type="match status" value="1"/>
</dbReference>
<organism evidence="7 8">
    <name type="scientific">Trypanosoma brucei brucei (strain 927/4 GUTat10.1)</name>
    <dbReference type="NCBI Taxonomy" id="185431"/>
    <lineage>
        <taxon>Eukaryota</taxon>
        <taxon>Discoba</taxon>
        <taxon>Euglenozoa</taxon>
        <taxon>Kinetoplastea</taxon>
        <taxon>Metakinetoplastina</taxon>
        <taxon>Trypanosomatida</taxon>
        <taxon>Trypanosomatidae</taxon>
        <taxon>Trypanosoma</taxon>
    </lineage>
</organism>
<comment type="catalytic activity">
    <reaction evidence="5">
        <text>L-glutamyl-[protein] + L-glutamate + ATP = gamma-L-glutamyl-L-glutamyl-[protein] + ADP + phosphate + H(+)</text>
        <dbReference type="Rhea" id="RHEA:60144"/>
        <dbReference type="Rhea" id="RHEA-COMP:10208"/>
        <dbReference type="Rhea" id="RHEA-COMP:15517"/>
        <dbReference type="ChEBI" id="CHEBI:15378"/>
        <dbReference type="ChEBI" id="CHEBI:29973"/>
        <dbReference type="ChEBI" id="CHEBI:29985"/>
        <dbReference type="ChEBI" id="CHEBI:30616"/>
        <dbReference type="ChEBI" id="CHEBI:43474"/>
        <dbReference type="ChEBI" id="CHEBI:143622"/>
        <dbReference type="ChEBI" id="CHEBI:456216"/>
    </reaction>
    <physiologicalReaction direction="left-to-right" evidence="5">
        <dbReference type="Rhea" id="RHEA:60145"/>
    </physiologicalReaction>
</comment>
<evidence type="ECO:0000313" key="8">
    <source>
        <dbReference type="Proteomes" id="UP000008524"/>
    </source>
</evidence>
<sequence>MTDGVTLHGETDVTVQRQQQERNKRIGGGAFHPTTPSVYRFESRDDCTVWETTSAPHTQKRSAAADEYVTVCLSPFHGRRPTILFKPFDRPCDDDLLGADKHIYIEPSPLPRLQSDATEERSQEEGVFIKCQRTEQIARTGPYGTLSFTMPAPAVRFSAVMCALERAGFVEDTSLLSKSWLLKWCKRPVRSDFSKLRLFQRINHFPGTWRLGKKDELHRHLVAARVRWNAQIASDSGGYGERHRSSTNSNGDCCEGGNSEHMNFFPEAWVLPDEQEELNRVLCAKEERGNVFIAKPTTAACGRGIQLLVAGEPSHSSLMRRLNGVHNNSDSTQRGRGENNTPNFQCSNGADIRRSSNRMIVQRYVSDPLLVEGYKFDLRLYVVVTSYVPLRAYLYTEGLVRFATSPYPNDPAGVRAEAVMGERTLTAHLTNFTINKKSEDFFSPAGVHTNDADVEDTASVNSASKWTLSALESHFNKHGLDWDGTMKQIHDILVKVLLSVQPHVKAEMDSIASGGSGSRVRDSCFEVYGVDVLLRRPPSSKVIPIPVLMEVNIMPSLSTHYSLLDQCVKGNFVADMLTLVGLTAGSSPVSAGGTRCKGNGDGNMSPSEIYGHAFLDSLNDVTEREACVRAEEEQLRSRNFIRICPTSESYNRYCALFSEPEGVGNRCRSLDEVLSAWEQARRDNPPSWAS</sequence>
<proteinExistence type="predicted"/>
<dbReference type="OrthoDB" id="202825at2759"/>
<dbReference type="SUPFAM" id="SSF56059">
    <property type="entry name" value="Glutathione synthetase ATP-binding domain-like"/>
    <property type="match status" value="1"/>
</dbReference>
<dbReference type="Pfam" id="PF03133">
    <property type="entry name" value="TTL"/>
    <property type="match status" value="1"/>
</dbReference>
<name>Q4GZ64_TRYB2</name>
<evidence type="ECO:0000256" key="6">
    <source>
        <dbReference type="SAM" id="MobiDB-lite"/>
    </source>
</evidence>
<dbReference type="KEGG" id="tbr:TB927.1.1550"/>
<keyword evidence="3" id="KW-0067">ATP-binding</keyword>
<evidence type="ECO:0000256" key="5">
    <source>
        <dbReference type="ARBA" id="ARBA00049274"/>
    </source>
</evidence>
<dbReference type="AlphaFoldDB" id="Q4GZ64"/>
<dbReference type="eggNOG" id="KOG2156">
    <property type="taxonomic scope" value="Eukaryota"/>
</dbReference>
<dbReference type="InParanoid" id="Q4GZ64"/>